<dbReference type="CDD" id="cd05236">
    <property type="entry name" value="FAR-N_SDR_e"/>
    <property type="match status" value="1"/>
</dbReference>
<dbReference type="Proteomes" id="UP001430953">
    <property type="component" value="Unassembled WGS sequence"/>
</dbReference>
<comment type="catalytic activity">
    <reaction evidence="9 10">
        <text>a long-chain fatty acyl-CoA + 2 NADPH + 2 H(+) = a long-chain primary fatty alcohol + 2 NADP(+) + CoA</text>
        <dbReference type="Rhea" id="RHEA:52716"/>
        <dbReference type="ChEBI" id="CHEBI:15378"/>
        <dbReference type="ChEBI" id="CHEBI:57287"/>
        <dbReference type="ChEBI" id="CHEBI:57783"/>
        <dbReference type="ChEBI" id="CHEBI:58349"/>
        <dbReference type="ChEBI" id="CHEBI:77396"/>
        <dbReference type="ChEBI" id="CHEBI:83139"/>
        <dbReference type="EC" id="1.2.1.84"/>
    </reaction>
</comment>
<dbReference type="GO" id="GO:0016020">
    <property type="term" value="C:membrane"/>
    <property type="evidence" value="ECO:0007669"/>
    <property type="project" value="UniProtKB-SubCell"/>
</dbReference>
<dbReference type="Gene3D" id="3.40.50.720">
    <property type="entry name" value="NAD(P)-binding Rossmann-like Domain"/>
    <property type="match status" value="1"/>
</dbReference>
<feature type="region of interest" description="Disordered" evidence="11">
    <location>
        <begin position="1"/>
        <end position="33"/>
    </location>
</feature>
<feature type="domain" description="Fatty acyl-CoA reductase C-terminal" evidence="12">
    <location>
        <begin position="431"/>
        <end position="522"/>
    </location>
</feature>
<dbReference type="PANTHER" id="PTHR11011">
    <property type="entry name" value="MALE STERILITY PROTEIN 2-RELATED"/>
    <property type="match status" value="1"/>
</dbReference>
<dbReference type="Pfam" id="PF03015">
    <property type="entry name" value="Sterile"/>
    <property type="match status" value="1"/>
</dbReference>
<gene>
    <name evidence="14" type="ORF">PUN28_006710</name>
</gene>
<dbReference type="GO" id="GO:0005777">
    <property type="term" value="C:peroxisome"/>
    <property type="evidence" value="ECO:0007669"/>
    <property type="project" value="TreeGrafter"/>
</dbReference>
<keyword evidence="15" id="KW-1185">Reference proteome</keyword>
<evidence type="ECO:0000259" key="13">
    <source>
        <dbReference type="Pfam" id="PF07993"/>
    </source>
</evidence>
<keyword evidence="4 10" id="KW-0812">Transmembrane</keyword>
<protein>
    <recommendedName>
        <fullName evidence="10">Fatty acyl-CoA reductase</fullName>
        <ecNumber evidence="10">1.2.1.84</ecNumber>
    </recommendedName>
</protein>
<dbReference type="EMBL" id="JADYXP020000006">
    <property type="protein sequence ID" value="KAL0121365.1"/>
    <property type="molecule type" value="Genomic_DNA"/>
</dbReference>
<comment type="function">
    <text evidence="10">Catalyzes the reduction of fatty acyl-CoA to fatty alcohols.</text>
</comment>
<evidence type="ECO:0000256" key="3">
    <source>
        <dbReference type="ARBA" id="ARBA00022516"/>
    </source>
</evidence>
<evidence type="ECO:0000256" key="2">
    <source>
        <dbReference type="ARBA" id="ARBA00005928"/>
    </source>
</evidence>
<comment type="caution">
    <text evidence="14">The sequence shown here is derived from an EMBL/GenBank/DDBJ whole genome shotgun (WGS) entry which is preliminary data.</text>
</comment>
<keyword evidence="3 10" id="KW-0444">Lipid biosynthesis</keyword>
<evidence type="ECO:0000256" key="6">
    <source>
        <dbReference type="ARBA" id="ARBA00022989"/>
    </source>
</evidence>
<dbReference type="InterPro" id="IPR013120">
    <property type="entry name" value="FAR_NAD-bd"/>
</dbReference>
<keyword evidence="6 10" id="KW-1133">Transmembrane helix</keyword>
<evidence type="ECO:0000256" key="1">
    <source>
        <dbReference type="ARBA" id="ARBA00004141"/>
    </source>
</evidence>
<name>A0AAW2G4K7_9HYME</name>
<dbReference type="InterPro" id="IPR036291">
    <property type="entry name" value="NAD(P)-bd_dom_sf"/>
</dbReference>
<accession>A0AAW2G4K7</accession>
<dbReference type="SUPFAM" id="SSF51735">
    <property type="entry name" value="NAD(P)-binding Rossmann-fold domains"/>
    <property type="match status" value="1"/>
</dbReference>
<evidence type="ECO:0000256" key="4">
    <source>
        <dbReference type="ARBA" id="ARBA00022692"/>
    </source>
</evidence>
<keyword evidence="8 10" id="KW-0472">Membrane</keyword>
<evidence type="ECO:0000256" key="9">
    <source>
        <dbReference type="ARBA" id="ARBA00052530"/>
    </source>
</evidence>
<dbReference type="CDD" id="cd09071">
    <property type="entry name" value="FAR_C"/>
    <property type="match status" value="1"/>
</dbReference>
<comment type="similarity">
    <text evidence="2 10">Belongs to the fatty acyl-CoA reductase family.</text>
</comment>
<dbReference type="Pfam" id="PF07993">
    <property type="entry name" value="NAD_binding_4"/>
    <property type="match status" value="1"/>
</dbReference>
<dbReference type="FunFam" id="3.40.50.720:FF:000143">
    <property type="entry name" value="Fatty acyl-CoA reductase"/>
    <property type="match status" value="1"/>
</dbReference>
<dbReference type="GO" id="GO:0080019">
    <property type="term" value="F:alcohol-forming very long-chain fatty acyl-CoA reductase activity"/>
    <property type="evidence" value="ECO:0007669"/>
    <property type="project" value="InterPro"/>
</dbReference>
<evidence type="ECO:0000256" key="7">
    <source>
        <dbReference type="ARBA" id="ARBA00023098"/>
    </source>
</evidence>
<evidence type="ECO:0000259" key="12">
    <source>
        <dbReference type="Pfam" id="PF03015"/>
    </source>
</evidence>
<organism evidence="14 15">
    <name type="scientific">Cardiocondyla obscurior</name>
    <dbReference type="NCBI Taxonomy" id="286306"/>
    <lineage>
        <taxon>Eukaryota</taxon>
        <taxon>Metazoa</taxon>
        <taxon>Ecdysozoa</taxon>
        <taxon>Arthropoda</taxon>
        <taxon>Hexapoda</taxon>
        <taxon>Insecta</taxon>
        <taxon>Pterygota</taxon>
        <taxon>Neoptera</taxon>
        <taxon>Endopterygota</taxon>
        <taxon>Hymenoptera</taxon>
        <taxon>Apocrita</taxon>
        <taxon>Aculeata</taxon>
        <taxon>Formicoidea</taxon>
        <taxon>Formicidae</taxon>
        <taxon>Myrmicinae</taxon>
        <taxon>Cardiocondyla</taxon>
    </lineage>
</organism>
<dbReference type="InterPro" id="IPR033640">
    <property type="entry name" value="FAR_C"/>
</dbReference>
<keyword evidence="5 10" id="KW-0521">NADP</keyword>
<keyword evidence="7 10" id="KW-0443">Lipid metabolism</keyword>
<sequence>MLPQRTGKTGRTGRKDRRMEKNLSQPTESSKKTLRVMARRNKDYIEDLIGMPDLSDATNDHQSEIPQFFAGSNVIITGGSGFLGVLLIEKLLRCCPDIGKLYIFMRAKKGKSPEQRMKEHFDNSVYDRLKKEQPNFEVKIKMVEADLSKLGLELSQEDQELLLDTNVIFHAAATVRFNEALRLAVNINIRGTKELLLLAKRMPNLKSFVYVSTAFSYCVHNFIEEKSYSPPIETDKILTLLDILNDKELDKITPILIDKWPNTYVFTKAIAEDTVRQYSVGIPTCIVRPSIITSTAKEPVRGWINNIYGAVGVVLGSALGLLRTLHCDPDSVAEIVPADYVISHFIAASWDTAKRRNTLLSIKDTNPDVPETERLPIYNYVSVCQNPITWRRFMKLNRNYGLQIPSKHCVWYYMFSLNKHKFVHNISEIFLHYIPGIVVDFILILSGRKPQLLNAYKKIHKFSSVIAYFSTQYWRFNNDAVVNLWNRVSLADQQIFNFNIDNLDWEPYMKYMIHGLRANLINDPISEKSLKEGKKKYRKLKIAHYTVLTVASFLLIWGLISLILCIVSFF</sequence>
<proteinExistence type="inferred from homology"/>
<dbReference type="InterPro" id="IPR026055">
    <property type="entry name" value="FAR"/>
</dbReference>
<feature type="domain" description="Thioester reductase (TE)" evidence="13">
    <location>
        <begin position="76"/>
        <end position="343"/>
    </location>
</feature>
<dbReference type="AlphaFoldDB" id="A0AAW2G4K7"/>
<evidence type="ECO:0000313" key="15">
    <source>
        <dbReference type="Proteomes" id="UP001430953"/>
    </source>
</evidence>
<keyword evidence="10" id="KW-0560">Oxidoreductase</keyword>
<dbReference type="EC" id="1.2.1.84" evidence="10"/>
<dbReference type="GO" id="GO:0035336">
    <property type="term" value="P:long-chain fatty-acyl-CoA metabolic process"/>
    <property type="evidence" value="ECO:0007669"/>
    <property type="project" value="TreeGrafter"/>
</dbReference>
<evidence type="ECO:0000256" key="5">
    <source>
        <dbReference type="ARBA" id="ARBA00022857"/>
    </source>
</evidence>
<evidence type="ECO:0000313" key="14">
    <source>
        <dbReference type="EMBL" id="KAL0121365.1"/>
    </source>
</evidence>
<feature type="transmembrane region" description="Helical" evidence="10">
    <location>
        <begin position="429"/>
        <end position="447"/>
    </location>
</feature>
<dbReference type="GO" id="GO:0102965">
    <property type="term" value="F:alcohol-forming long-chain fatty acyl-CoA reductase activity"/>
    <property type="evidence" value="ECO:0007669"/>
    <property type="project" value="UniProtKB-EC"/>
</dbReference>
<evidence type="ECO:0000256" key="11">
    <source>
        <dbReference type="SAM" id="MobiDB-lite"/>
    </source>
</evidence>
<evidence type="ECO:0000256" key="10">
    <source>
        <dbReference type="RuleBase" id="RU363097"/>
    </source>
</evidence>
<feature type="transmembrane region" description="Helical" evidence="10">
    <location>
        <begin position="542"/>
        <end position="569"/>
    </location>
</feature>
<comment type="subcellular location">
    <subcellularLocation>
        <location evidence="1">Membrane</location>
        <topology evidence="1">Multi-pass membrane protein</topology>
    </subcellularLocation>
</comment>
<evidence type="ECO:0000256" key="8">
    <source>
        <dbReference type="ARBA" id="ARBA00023136"/>
    </source>
</evidence>
<reference evidence="14 15" key="1">
    <citation type="submission" date="2023-03" db="EMBL/GenBank/DDBJ databases">
        <title>High recombination rates correlate with genetic variation in Cardiocondyla obscurior ants.</title>
        <authorList>
            <person name="Errbii M."/>
        </authorList>
    </citation>
    <scope>NUCLEOTIDE SEQUENCE [LARGE SCALE GENOMIC DNA]</scope>
    <source>
        <strain evidence="14">Alpha-2009</strain>
        <tissue evidence="14">Whole body</tissue>
    </source>
</reference>
<dbReference type="PANTHER" id="PTHR11011:SF60">
    <property type="entry name" value="FATTY ACYL-COA REDUCTASE-RELATED"/>
    <property type="match status" value="1"/>
</dbReference>